<protein>
    <recommendedName>
        <fullName evidence="6">TF-B3 domain-containing protein</fullName>
    </recommendedName>
</protein>
<dbReference type="GO" id="GO:0005634">
    <property type="term" value="C:nucleus"/>
    <property type="evidence" value="ECO:0007669"/>
    <property type="project" value="UniProtKB-SubCell"/>
</dbReference>
<reference evidence="7 8" key="1">
    <citation type="submission" date="2024-05" db="EMBL/GenBank/DDBJ databases">
        <title>Haplotype-resolved chromosome-level genome assembly of Huyou (Citrus changshanensis).</title>
        <authorList>
            <person name="Miao C."/>
            <person name="Chen W."/>
            <person name="Wu Y."/>
            <person name="Wang L."/>
            <person name="Zhao S."/>
            <person name="Grierson D."/>
            <person name="Xu C."/>
            <person name="Chen K."/>
        </authorList>
    </citation>
    <scope>NUCLEOTIDE SEQUENCE [LARGE SCALE GENOMIC DNA]</scope>
    <source>
        <strain evidence="7">01-14</strain>
        <tissue evidence="7">Leaf</tissue>
    </source>
</reference>
<dbReference type="Proteomes" id="UP001428341">
    <property type="component" value="Unassembled WGS sequence"/>
</dbReference>
<dbReference type="SUPFAM" id="SSF101936">
    <property type="entry name" value="DNA-binding pseudobarrel domain"/>
    <property type="match status" value="2"/>
</dbReference>
<dbReference type="InterPro" id="IPR015300">
    <property type="entry name" value="DNA-bd_pseudobarrel_sf"/>
</dbReference>
<keyword evidence="5" id="KW-0539">Nucleus</keyword>
<dbReference type="CDD" id="cd10017">
    <property type="entry name" value="B3_DNA"/>
    <property type="match status" value="2"/>
</dbReference>
<gene>
    <name evidence="7" type="ORF">WN944_027406</name>
</gene>
<evidence type="ECO:0000256" key="5">
    <source>
        <dbReference type="ARBA" id="ARBA00023242"/>
    </source>
</evidence>
<dbReference type="AlphaFoldDB" id="A0AAP0Q9U7"/>
<keyword evidence="2" id="KW-0805">Transcription regulation</keyword>
<evidence type="ECO:0000256" key="4">
    <source>
        <dbReference type="ARBA" id="ARBA00023163"/>
    </source>
</evidence>
<dbReference type="PROSITE" id="PS50863">
    <property type="entry name" value="B3"/>
    <property type="match status" value="2"/>
</dbReference>
<evidence type="ECO:0000256" key="1">
    <source>
        <dbReference type="ARBA" id="ARBA00004123"/>
    </source>
</evidence>
<evidence type="ECO:0000313" key="7">
    <source>
        <dbReference type="EMBL" id="KAK9175399.1"/>
    </source>
</evidence>
<name>A0AAP0Q9U7_9ROSI</name>
<accession>A0AAP0Q9U7</accession>
<dbReference type="Gene3D" id="2.40.330.10">
    <property type="entry name" value="DNA-binding pseudobarrel domain"/>
    <property type="match status" value="2"/>
</dbReference>
<dbReference type="SMART" id="SM01019">
    <property type="entry name" value="B3"/>
    <property type="match status" value="2"/>
</dbReference>
<evidence type="ECO:0000256" key="2">
    <source>
        <dbReference type="ARBA" id="ARBA00023015"/>
    </source>
</evidence>
<dbReference type="InterPro" id="IPR003340">
    <property type="entry name" value="B3_DNA-bd"/>
</dbReference>
<comment type="subcellular location">
    <subcellularLocation>
        <location evidence="1">Nucleus</location>
    </subcellularLocation>
</comment>
<keyword evidence="8" id="KW-1185">Reference proteome</keyword>
<evidence type="ECO:0000256" key="3">
    <source>
        <dbReference type="ARBA" id="ARBA00023125"/>
    </source>
</evidence>
<organism evidence="7 8">
    <name type="scientific">Citrus x changshan-huyou</name>
    <dbReference type="NCBI Taxonomy" id="2935761"/>
    <lineage>
        <taxon>Eukaryota</taxon>
        <taxon>Viridiplantae</taxon>
        <taxon>Streptophyta</taxon>
        <taxon>Embryophyta</taxon>
        <taxon>Tracheophyta</taxon>
        <taxon>Spermatophyta</taxon>
        <taxon>Magnoliopsida</taxon>
        <taxon>eudicotyledons</taxon>
        <taxon>Gunneridae</taxon>
        <taxon>Pentapetalae</taxon>
        <taxon>rosids</taxon>
        <taxon>malvids</taxon>
        <taxon>Sapindales</taxon>
        <taxon>Rutaceae</taxon>
        <taxon>Aurantioideae</taxon>
        <taxon>Citrus</taxon>
    </lineage>
</organism>
<dbReference type="InterPro" id="IPR050655">
    <property type="entry name" value="Plant_B3_domain"/>
</dbReference>
<comment type="caution">
    <text evidence="7">The sequence shown here is derived from an EMBL/GenBank/DDBJ whole genome shotgun (WGS) entry which is preliminary data.</text>
</comment>
<evidence type="ECO:0000259" key="6">
    <source>
        <dbReference type="PROSITE" id="PS50863"/>
    </source>
</evidence>
<keyword evidence="3" id="KW-0238">DNA-binding</keyword>
<dbReference type="PANTHER" id="PTHR31920">
    <property type="entry name" value="B3 DOMAIN-CONTAINING"/>
    <property type="match status" value="1"/>
</dbReference>
<sequence length="322" mass="37578">MASCRRFQPSSSSSLPETPQSFLKVVLPSTLRDKEIDPLVLSFDPFGFERIPRTLVRNFGHELSDVATIMVPNGRVWRVKLMKDGRRVSFGDGWQDFVASNSISVGYFLVFRYEKNSTFQVLIHDMTACEIDYPYSDEESDEWSSEFEDDMESEECVEISKELFSSKCRCQRQKKSKVKGLFRNLLENMGMYISEKSEDFTVEESERAIKIVRSLKLKDPSFMVIFRKREKPCREVYVPASFAYRFVNQNVKSIKLRGSNAELNLPRSDKSVRIWWRDNGGFYLTRGWMKFSTHKNLKDGDICIFKLIDRKDVLLELSVFRA</sequence>
<dbReference type="EMBL" id="JBCGBO010000025">
    <property type="protein sequence ID" value="KAK9175399.1"/>
    <property type="molecule type" value="Genomic_DNA"/>
</dbReference>
<proteinExistence type="predicted"/>
<dbReference type="GO" id="GO:0003677">
    <property type="term" value="F:DNA binding"/>
    <property type="evidence" value="ECO:0007669"/>
    <property type="project" value="UniProtKB-KW"/>
</dbReference>
<evidence type="ECO:0000313" key="8">
    <source>
        <dbReference type="Proteomes" id="UP001428341"/>
    </source>
</evidence>
<feature type="domain" description="TF-B3" evidence="6">
    <location>
        <begin position="51"/>
        <end position="127"/>
    </location>
</feature>
<dbReference type="Pfam" id="PF02362">
    <property type="entry name" value="B3"/>
    <property type="match status" value="2"/>
</dbReference>
<feature type="domain" description="TF-B3" evidence="6">
    <location>
        <begin position="221"/>
        <end position="322"/>
    </location>
</feature>
<keyword evidence="4" id="KW-0804">Transcription</keyword>
<dbReference type="PANTHER" id="PTHR31920:SF51">
    <property type="entry name" value="BINDING PROTEIN, PUTATIVE-RELATED"/>
    <property type="match status" value="1"/>
</dbReference>